<dbReference type="InterPro" id="IPR004547">
    <property type="entry name" value="Glucosamine6P_isomerase"/>
</dbReference>
<dbReference type="Gene3D" id="3.40.50.1360">
    <property type="match status" value="1"/>
</dbReference>
<comment type="caution">
    <text evidence="1">The sequence shown here is derived from an EMBL/GenBank/DDBJ whole genome shotgun (WGS) entry which is preliminary data.</text>
</comment>
<dbReference type="PANTHER" id="PTHR11280">
    <property type="entry name" value="GLUCOSAMINE-6-PHOSPHATE ISOMERASE"/>
    <property type="match status" value="1"/>
</dbReference>
<dbReference type="InterPro" id="IPR037171">
    <property type="entry name" value="NagB/RpiA_transferase-like"/>
</dbReference>
<dbReference type="GO" id="GO:0006043">
    <property type="term" value="P:glucosamine catabolic process"/>
    <property type="evidence" value="ECO:0007669"/>
    <property type="project" value="TreeGrafter"/>
</dbReference>
<name>A0A645GRH6_9ZZZZ</name>
<dbReference type="GO" id="GO:0005737">
    <property type="term" value="C:cytoplasm"/>
    <property type="evidence" value="ECO:0007669"/>
    <property type="project" value="TreeGrafter"/>
</dbReference>
<dbReference type="PANTHER" id="PTHR11280:SF5">
    <property type="entry name" value="GLUCOSAMINE-6-PHOSPHATE ISOMERASE"/>
    <property type="match status" value="1"/>
</dbReference>
<gene>
    <name evidence="1" type="primary">nagB_57</name>
    <name evidence="1" type="ORF">SDC9_175994</name>
</gene>
<organism evidence="1">
    <name type="scientific">bioreactor metagenome</name>
    <dbReference type="NCBI Taxonomy" id="1076179"/>
    <lineage>
        <taxon>unclassified sequences</taxon>
        <taxon>metagenomes</taxon>
        <taxon>ecological metagenomes</taxon>
    </lineage>
</organism>
<dbReference type="GO" id="GO:0042802">
    <property type="term" value="F:identical protein binding"/>
    <property type="evidence" value="ECO:0007669"/>
    <property type="project" value="TreeGrafter"/>
</dbReference>
<proteinExistence type="predicted"/>
<reference evidence="1" key="1">
    <citation type="submission" date="2019-08" db="EMBL/GenBank/DDBJ databases">
        <authorList>
            <person name="Kucharzyk K."/>
            <person name="Murdoch R.W."/>
            <person name="Higgins S."/>
            <person name="Loffler F."/>
        </authorList>
    </citation>
    <scope>NUCLEOTIDE SEQUENCE</scope>
</reference>
<dbReference type="EMBL" id="VSSQ01078888">
    <property type="protein sequence ID" value="MPN28552.1"/>
    <property type="molecule type" value="Genomic_DNA"/>
</dbReference>
<evidence type="ECO:0000313" key="1">
    <source>
        <dbReference type="EMBL" id="MPN28552.1"/>
    </source>
</evidence>
<dbReference type="EC" id="3.5.99.6" evidence="1"/>
<protein>
    <submittedName>
        <fullName evidence="1">Glucosamine-6-phosphate deaminase</fullName>
        <ecNumber evidence="1">3.5.99.6</ecNumber>
    </submittedName>
</protein>
<dbReference type="SUPFAM" id="SSF100950">
    <property type="entry name" value="NagB/RpiA/CoA transferase-like"/>
    <property type="match status" value="1"/>
</dbReference>
<dbReference type="GO" id="GO:0004342">
    <property type="term" value="F:glucosamine-6-phosphate deaminase activity"/>
    <property type="evidence" value="ECO:0007669"/>
    <property type="project" value="UniProtKB-EC"/>
</dbReference>
<dbReference type="AlphaFoldDB" id="A0A645GRH6"/>
<dbReference type="GO" id="GO:0019262">
    <property type="term" value="P:N-acetylneuraminate catabolic process"/>
    <property type="evidence" value="ECO:0007669"/>
    <property type="project" value="TreeGrafter"/>
</dbReference>
<dbReference type="GO" id="GO:0006046">
    <property type="term" value="P:N-acetylglucosamine catabolic process"/>
    <property type="evidence" value="ECO:0007669"/>
    <property type="project" value="TreeGrafter"/>
</dbReference>
<sequence length="123" mass="13423">MNGHIAFNEPGPFLCGGPHLVHLDPSTIEANARFFSDPKEVPREAISMGMEDIMRAKRIVLLAAGESKAKAIAGLVLDERIDTRNPSTMLKMHPDATILLTRKLADRIGYDAKRNGCLQDGIA</sequence>
<accession>A0A645GRH6</accession>
<keyword evidence="1" id="KW-0378">Hydrolase</keyword>